<dbReference type="GO" id="GO:0005216">
    <property type="term" value="F:monoatomic ion channel activity"/>
    <property type="evidence" value="ECO:0007669"/>
    <property type="project" value="InterPro"/>
</dbReference>
<gene>
    <name evidence="2" type="primary">OEP37_0</name>
    <name evidence="2" type="ORF">Zm00014a_022084</name>
</gene>
<protein>
    <submittedName>
        <fullName evidence="2">Outer envelope pore protein 37, chloroplastic</fullName>
    </submittedName>
</protein>
<feature type="compositionally biased region" description="Pro residues" evidence="1">
    <location>
        <begin position="17"/>
        <end position="33"/>
    </location>
</feature>
<feature type="region of interest" description="Disordered" evidence="1">
    <location>
        <begin position="1"/>
        <end position="36"/>
    </location>
</feature>
<sequence length="170" mass="18230">MAAPVFLTIPTMDEEGAPPPAPASPSRTPPQQEPKPAVLRWRPPVRVTSEFDSERRLFSHRLSCRVLDGLAKLRLRISHGAGGGGILWGPTDVGLLARNFSVVVDPATRGAVLRGAADLAGSLRLRASHNTKVRPLIDCAPFSSSNFVADLGLGVSTCRDELGMIPTWFN</sequence>
<reference evidence="2 3" key="1">
    <citation type="journal article" date="2018" name="Nat. Genet.">
        <title>Extensive intraspecific gene order and gene structural variations between Mo17 and other maize genomes.</title>
        <authorList>
            <person name="Sun S."/>
            <person name="Zhou Y."/>
            <person name="Chen J."/>
            <person name="Shi J."/>
            <person name="Zhao H."/>
            <person name="Zhao H."/>
            <person name="Song W."/>
            <person name="Zhang M."/>
            <person name="Cui Y."/>
            <person name="Dong X."/>
            <person name="Liu H."/>
            <person name="Ma X."/>
            <person name="Jiao Y."/>
            <person name="Wang B."/>
            <person name="Wei X."/>
            <person name="Stein J.C."/>
            <person name="Glaubitz J.C."/>
            <person name="Lu F."/>
            <person name="Yu G."/>
            <person name="Liang C."/>
            <person name="Fengler K."/>
            <person name="Li B."/>
            <person name="Rafalski A."/>
            <person name="Schnable P.S."/>
            <person name="Ware D.H."/>
            <person name="Buckler E.S."/>
            <person name="Lai J."/>
        </authorList>
    </citation>
    <scope>NUCLEOTIDE SEQUENCE [LARGE SCALE GENOMIC DNA]</scope>
    <source>
        <strain evidence="3">cv. Missouri 17</strain>
        <tissue evidence="2">Seedling</tissue>
    </source>
</reference>
<dbReference type="ExpressionAtlas" id="A0A3L6FJN4">
    <property type="expression patterns" value="baseline and differential"/>
</dbReference>
<evidence type="ECO:0000313" key="3">
    <source>
        <dbReference type="Proteomes" id="UP000251960"/>
    </source>
</evidence>
<dbReference type="InterPro" id="IPR038951">
    <property type="entry name" value="OEP37-like"/>
</dbReference>
<dbReference type="GO" id="GO:0006812">
    <property type="term" value="P:monoatomic cation transport"/>
    <property type="evidence" value="ECO:0007669"/>
    <property type="project" value="InterPro"/>
</dbReference>
<dbReference type="PANTHER" id="PTHR35484">
    <property type="entry name" value="OUTER ENVELOPE PORE PROTEIN 37, CHLOROPLASTIC"/>
    <property type="match status" value="1"/>
</dbReference>
<evidence type="ECO:0000313" key="2">
    <source>
        <dbReference type="EMBL" id="PWZ33038.1"/>
    </source>
</evidence>
<dbReference type="PANTHER" id="PTHR35484:SF1">
    <property type="entry name" value="OUTER ENVELOPE PORE PROTEIN 37 CHLOROPLASTIC"/>
    <property type="match status" value="1"/>
</dbReference>
<accession>A0A3L6FJN4</accession>
<dbReference type="Proteomes" id="UP000251960">
    <property type="component" value="Chromosome 3"/>
</dbReference>
<name>A0A3L6FJN4_MAIZE</name>
<comment type="caution">
    <text evidence="2">The sequence shown here is derived from an EMBL/GenBank/DDBJ whole genome shotgun (WGS) entry which is preliminary data.</text>
</comment>
<dbReference type="EMBL" id="NCVQ01000004">
    <property type="protein sequence ID" value="PWZ33038.1"/>
    <property type="molecule type" value="Genomic_DNA"/>
</dbReference>
<dbReference type="AlphaFoldDB" id="A0A3L6FJN4"/>
<proteinExistence type="predicted"/>
<organism evidence="2 3">
    <name type="scientific">Zea mays</name>
    <name type="common">Maize</name>
    <dbReference type="NCBI Taxonomy" id="4577"/>
    <lineage>
        <taxon>Eukaryota</taxon>
        <taxon>Viridiplantae</taxon>
        <taxon>Streptophyta</taxon>
        <taxon>Embryophyta</taxon>
        <taxon>Tracheophyta</taxon>
        <taxon>Spermatophyta</taxon>
        <taxon>Magnoliopsida</taxon>
        <taxon>Liliopsida</taxon>
        <taxon>Poales</taxon>
        <taxon>Poaceae</taxon>
        <taxon>PACMAD clade</taxon>
        <taxon>Panicoideae</taxon>
        <taxon>Andropogonodae</taxon>
        <taxon>Andropogoneae</taxon>
        <taxon>Tripsacinae</taxon>
        <taxon>Zea</taxon>
    </lineage>
</organism>
<evidence type="ECO:0000256" key="1">
    <source>
        <dbReference type="SAM" id="MobiDB-lite"/>
    </source>
</evidence>